<dbReference type="SUPFAM" id="SSF143011">
    <property type="entry name" value="RelE-like"/>
    <property type="match status" value="1"/>
</dbReference>
<dbReference type="RefSeq" id="WP_147664678.1">
    <property type="nucleotide sequence ID" value="NZ_CP042905.2"/>
</dbReference>
<keyword evidence="2" id="KW-1185">Reference proteome</keyword>
<reference evidence="1 2" key="1">
    <citation type="journal article" date="2020" name="Nature">
        <title>Isolation of an archaeon at the prokaryote-eukaryote interface.</title>
        <authorList>
            <person name="Imachi H."/>
            <person name="Nobu M.K."/>
            <person name="Nakahara N."/>
            <person name="Morono Y."/>
            <person name="Ogawara M."/>
            <person name="Takaki Y."/>
            <person name="Takano Y."/>
            <person name="Uematsu K."/>
            <person name="Ikuta T."/>
            <person name="Ito M."/>
            <person name="Matsui Y."/>
            <person name="Miyazaki M."/>
            <person name="Murata K."/>
            <person name="Saito Y."/>
            <person name="Sakai S."/>
            <person name="Song C."/>
            <person name="Tasumi E."/>
            <person name="Yamanaka Y."/>
            <person name="Yamaguchi T."/>
            <person name="Kamagata Y."/>
            <person name="Tamaki H."/>
            <person name="Takai K."/>
        </authorList>
    </citation>
    <scope>NUCLEOTIDE SEQUENCE [LARGE SCALE GENOMIC DNA]</scope>
    <source>
        <strain evidence="1 2">MK-D1</strain>
    </source>
</reference>
<organism evidence="1 2">
    <name type="scientific">Promethearchaeum syntrophicum</name>
    <dbReference type="NCBI Taxonomy" id="2594042"/>
    <lineage>
        <taxon>Archaea</taxon>
        <taxon>Promethearchaeati</taxon>
        <taxon>Promethearchaeota</taxon>
        <taxon>Promethearchaeia</taxon>
        <taxon>Promethearchaeales</taxon>
        <taxon>Promethearchaeaceae</taxon>
        <taxon>Promethearchaeum</taxon>
    </lineage>
</organism>
<dbReference type="GeneID" id="41331599"/>
<accession>A0A5B9DG77</accession>
<sequence>MIYSEVYLLSFNDLYTKTFATRYGKLPKIDQKRIIQLIDDLKENPKLGKELAKFHGWWSAKKGYLRIIFSIDWNRQEIIFRSLAVRKKWKKR</sequence>
<dbReference type="AlphaFoldDB" id="A0A5B9DG77"/>
<protein>
    <submittedName>
        <fullName evidence="1">Type II toxin-antitoxin system RelE/ParE family toxin</fullName>
    </submittedName>
</protein>
<dbReference type="Gene3D" id="3.30.2310.20">
    <property type="entry name" value="RelE-like"/>
    <property type="match status" value="1"/>
</dbReference>
<dbReference type="InterPro" id="IPR035093">
    <property type="entry name" value="RelE/ParE_toxin_dom_sf"/>
</dbReference>
<dbReference type="KEGG" id="psyt:DSAG12_03631"/>
<evidence type="ECO:0000313" key="1">
    <source>
        <dbReference type="EMBL" id="QEE17793.1"/>
    </source>
</evidence>
<proteinExistence type="predicted"/>
<reference evidence="1 2" key="2">
    <citation type="journal article" date="2024" name="Int. J. Syst. Evol. Microbiol.">
        <title>Promethearchaeum syntrophicum gen. nov., sp. nov., an anaerobic, obligately syntrophic archaeon, the first isolate of the lineage 'Asgard' archaea, and proposal of the new archaeal phylum Promethearchaeota phyl. nov. and kingdom Promethearchaeati regn. nov.</title>
        <authorList>
            <person name="Imachi H."/>
            <person name="Nobu M.K."/>
            <person name="Kato S."/>
            <person name="Takaki Y."/>
            <person name="Miyazaki M."/>
            <person name="Miyata M."/>
            <person name="Ogawara M."/>
            <person name="Saito Y."/>
            <person name="Sakai S."/>
            <person name="Tahara Y.O."/>
            <person name="Takano Y."/>
            <person name="Tasumi E."/>
            <person name="Uematsu K."/>
            <person name="Yoshimura T."/>
            <person name="Itoh T."/>
            <person name="Ohkuma M."/>
            <person name="Takai K."/>
        </authorList>
    </citation>
    <scope>NUCLEOTIDE SEQUENCE [LARGE SCALE GENOMIC DNA]</scope>
    <source>
        <strain evidence="1 2">MK-D1</strain>
    </source>
</reference>
<gene>
    <name evidence="1" type="ORF">DSAG12_03631</name>
</gene>
<evidence type="ECO:0000313" key="2">
    <source>
        <dbReference type="Proteomes" id="UP000321408"/>
    </source>
</evidence>
<dbReference type="EMBL" id="CP042905">
    <property type="protein sequence ID" value="QEE17793.1"/>
    <property type="molecule type" value="Genomic_DNA"/>
</dbReference>
<dbReference type="Proteomes" id="UP000321408">
    <property type="component" value="Chromosome"/>
</dbReference>
<name>A0A5B9DG77_9ARCH</name>